<evidence type="ECO:0000313" key="1">
    <source>
        <dbReference type="EMBL" id="CAG9801621.1"/>
    </source>
</evidence>
<dbReference type="SUPFAM" id="SSF50630">
    <property type="entry name" value="Acid proteases"/>
    <property type="match status" value="1"/>
</dbReference>
<dbReference type="EMBL" id="OU895877">
    <property type="protein sequence ID" value="CAG9801621.1"/>
    <property type="molecule type" value="Genomic_DNA"/>
</dbReference>
<protein>
    <recommendedName>
        <fullName evidence="3">Peptidase A2 domain-containing protein</fullName>
    </recommendedName>
</protein>
<dbReference type="InterPro" id="IPR021109">
    <property type="entry name" value="Peptidase_aspartic_dom_sf"/>
</dbReference>
<sequence>MNLKISNKKSSNNYNCTKESSKVFKPAASKYMNDCQLECSEAVCKEGGKVVAMKNKNNSKEEFIVSSDSVNFLGSLIWYKNLKISDKLVKFKLDTGAQINTVTEGIVKSFKQNFEIIPGKVKLQAYSGGMIKPIGKVILPKVSVKNTFYEEFEPLLGLKSCVNMNLIPLI</sequence>
<evidence type="ECO:0000313" key="2">
    <source>
        <dbReference type="Proteomes" id="UP001153620"/>
    </source>
</evidence>
<evidence type="ECO:0008006" key="3">
    <source>
        <dbReference type="Google" id="ProtNLM"/>
    </source>
</evidence>
<dbReference type="Gene3D" id="2.40.70.10">
    <property type="entry name" value="Acid Proteases"/>
    <property type="match status" value="1"/>
</dbReference>
<dbReference type="AlphaFoldDB" id="A0A9N9RQC7"/>
<name>A0A9N9RQC7_9DIPT</name>
<accession>A0A9N9RQC7</accession>
<reference evidence="1" key="2">
    <citation type="submission" date="2022-10" db="EMBL/GenBank/DDBJ databases">
        <authorList>
            <consortium name="ENA_rothamsted_submissions"/>
            <consortium name="culmorum"/>
            <person name="King R."/>
        </authorList>
    </citation>
    <scope>NUCLEOTIDE SEQUENCE</scope>
</reference>
<reference evidence="1" key="1">
    <citation type="submission" date="2022-01" db="EMBL/GenBank/DDBJ databases">
        <authorList>
            <person name="King R."/>
        </authorList>
    </citation>
    <scope>NUCLEOTIDE SEQUENCE</scope>
</reference>
<dbReference type="OrthoDB" id="7758501at2759"/>
<proteinExistence type="predicted"/>
<keyword evidence="2" id="KW-1185">Reference proteome</keyword>
<dbReference type="Proteomes" id="UP001153620">
    <property type="component" value="Chromosome 1"/>
</dbReference>
<gene>
    <name evidence="1" type="ORF">CHIRRI_LOCUS4543</name>
</gene>
<organism evidence="1 2">
    <name type="scientific">Chironomus riparius</name>
    <dbReference type="NCBI Taxonomy" id="315576"/>
    <lineage>
        <taxon>Eukaryota</taxon>
        <taxon>Metazoa</taxon>
        <taxon>Ecdysozoa</taxon>
        <taxon>Arthropoda</taxon>
        <taxon>Hexapoda</taxon>
        <taxon>Insecta</taxon>
        <taxon>Pterygota</taxon>
        <taxon>Neoptera</taxon>
        <taxon>Endopterygota</taxon>
        <taxon>Diptera</taxon>
        <taxon>Nematocera</taxon>
        <taxon>Chironomoidea</taxon>
        <taxon>Chironomidae</taxon>
        <taxon>Chironominae</taxon>
        <taxon>Chironomus</taxon>
    </lineage>
</organism>